<reference evidence="6" key="1">
    <citation type="submission" date="2020-08" db="EMBL/GenBank/DDBJ databases">
        <title>Genome public.</title>
        <authorList>
            <person name="Liu C."/>
            <person name="Sun Q."/>
        </authorList>
    </citation>
    <scope>NUCLEOTIDE SEQUENCE</scope>
    <source>
        <strain evidence="6">NSJ-42</strain>
    </source>
</reference>
<dbReference type="PROSITE" id="PS50931">
    <property type="entry name" value="HTH_LYSR"/>
    <property type="match status" value="1"/>
</dbReference>
<keyword evidence="7" id="KW-1185">Reference proteome</keyword>
<dbReference type="InterPro" id="IPR036388">
    <property type="entry name" value="WH-like_DNA-bd_sf"/>
</dbReference>
<keyword evidence="3" id="KW-0238">DNA-binding</keyword>
<dbReference type="Gene3D" id="3.40.190.290">
    <property type="match status" value="1"/>
</dbReference>
<keyword evidence="4" id="KW-0804">Transcription</keyword>
<dbReference type="GO" id="GO:0003700">
    <property type="term" value="F:DNA-binding transcription factor activity"/>
    <property type="evidence" value="ECO:0007669"/>
    <property type="project" value="InterPro"/>
</dbReference>
<comment type="similarity">
    <text evidence="1">Belongs to the LysR transcriptional regulatory family.</text>
</comment>
<name>A0A8I0ABR9_9CLOT</name>
<dbReference type="PANTHER" id="PTHR30126">
    <property type="entry name" value="HTH-TYPE TRANSCRIPTIONAL REGULATOR"/>
    <property type="match status" value="1"/>
</dbReference>
<feature type="domain" description="HTH lysR-type" evidence="5">
    <location>
        <begin position="1"/>
        <end position="59"/>
    </location>
</feature>
<dbReference type="AlphaFoldDB" id="A0A8I0ABR9"/>
<dbReference type="FunFam" id="1.10.10.10:FF:000001">
    <property type="entry name" value="LysR family transcriptional regulator"/>
    <property type="match status" value="1"/>
</dbReference>
<evidence type="ECO:0000256" key="3">
    <source>
        <dbReference type="ARBA" id="ARBA00023125"/>
    </source>
</evidence>
<dbReference type="InterPro" id="IPR005119">
    <property type="entry name" value="LysR_subst-bd"/>
</dbReference>
<dbReference type="PRINTS" id="PR00039">
    <property type="entry name" value="HTHLYSR"/>
</dbReference>
<proteinExistence type="inferred from homology"/>
<dbReference type="SUPFAM" id="SSF46785">
    <property type="entry name" value="Winged helix' DNA-binding domain"/>
    <property type="match status" value="1"/>
</dbReference>
<gene>
    <name evidence="6" type="ORF">H8R92_02055</name>
</gene>
<evidence type="ECO:0000313" key="6">
    <source>
        <dbReference type="EMBL" id="MBC5639232.1"/>
    </source>
</evidence>
<dbReference type="Pfam" id="PF00126">
    <property type="entry name" value="HTH_1"/>
    <property type="match status" value="1"/>
</dbReference>
<dbReference type="Proteomes" id="UP000662088">
    <property type="component" value="Unassembled WGS sequence"/>
</dbReference>
<dbReference type="Pfam" id="PF03466">
    <property type="entry name" value="LysR_substrate"/>
    <property type="match status" value="1"/>
</dbReference>
<sequence length="297" mass="33820">MLEELKTFIAVVEHKNFTRAGEYLNLSQPSVSTHIKNLESSFDVTLINRSVKQKNICITENGYKLYEKAKEIINLLDITYIEVKDNNNSLKGTLKIGTSLTIGEYFLPKFISIFSKKYPDIDVEIVIENTSLICSHLKDLTLDIGLIEGTPTLGSFNQEYFLKDQLVLAFNPSNNQLINIKSYEELNNHLWIVREDGSGSREYFNMFLESNKIIPNKILVLGSNSAIKEAVKNNLGITLTSSLVTEAAVANREICINTFNDKYYRYFSYITPKNITMSKTIQVFIDELNDFSKKTSC</sequence>
<accession>A0A8I0ABR9</accession>
<evidence type="ECO:0000256" key="2">
    <source>
        <dbReference type="ARBA" id="ARBA00023015"/>
    </source>
</evidence>
<dbReference type="InterPro" id="IPR000847">
    <property type="entry name" value="LysR_HTH_N"/>
</dbReference>
<dbReference type="InterPro" id="IPR036390">
    <property type="entry name" value="WH_DNA-bd_sf"/>
</dbReference>
<evidence type="ECO:0000256" key="4">
    <source>
        <dbReference type="ARBA" id="ARBA00023163"/>
    </source>
</evidence>
<dbReference type="GO" id="GO:0000976">
    <property type="term" value="F:transcription cis-regulatory region binding"/>
    <property type="evidence" value="ECO:0007669"/>
    <property type="project" value="TreeGrafter"/>
</dbReference>
<keyword evidence="2" id="KW-0805">Transcription regulation</keyword>
<dbReference type="EMBL" id="JACOOQ010000002">
    <property type="protein sequence ID" value="MBC5639232.1"/>
    <property type="molecule type" value="Genomic_DNA"/>
</dbReference>
<evidence type="ECO:0000256" key="1">
    <source>
        <dbReference type="ARBA" id="ARBA00009437"/>
    </source>
</evidence>
<dbReference type="PANTHER" id="PTHR30126:SF39">
    <property type="entry name" value="HTH-TYPE TRANSCRIPTIONAL REGULATOR CYSL"/>
    <property type="match status" value="1"/>
</dbReference>
<organism evidence="6 7">
    <name type="scientific">Clostridium lentum</name>
    <dbReference type="NCBI Taxonomy" id="2763037"/>
    <lineage>
        <taxon>Bacteria</taxon>
        <taxon>Bacillati</taxon>
        <taxon>Bacillota</taxon>
        <taxon>Clostridia</taxon>
        <taxon>Eubacteriales</taxon>
        <taxon>Clostridiaceae</taxon>
        <taxon>Clostridium</taxon>
    </lineage>
</organism>
<comment type="caution">
    <text evidence="6">The sequence shown here is derived from an EMBL/GenBank/DDBJ whole genome shotgun (WGS) entry which is preliminary data.</text>
</comment>
<protein>
    <submittedName>
        <fullName evidence="6">LysR family transcriptional regulator</fullName>
    </submittedName>
</protein>
<evidence type="ECO:0000313" key="7">
    <source>
        <dbReference type="Proteomes" id="UP000662088"/>
    </source>
</evidence>
<dbReference type="Gene3D" id="1.10.10.10">
    <property type="entry name" value="Winged helix-like DNA-binding domain superfamily/Winged helix DNA-binding domain"/>
    <property type="match status" value="1"/>
</dbReference>
<dbReference type="RefSeq" id="WP_186834569.1">
    <property type="nucleotide sequence ID" value="NZ_JACOOQ010000002.1"/>
</dbReference>
<dbReference type="SUPFAM" id="SSF53850">
    <property type="entry name" value="Periplasmic binding protein-like II"/>
    <property type="match status" value="1"/>
</dbReference>
<evidence type="ECO:0000259" key="5">
    <source>
        <dbReference type="PROSITE" id="PS50931"/>
    </source>
</evidence>